<dbReference type="Proteomes" id="UP000002754">
    <property type="component" value="Unassembled WGS sequence"/>
</dbReference>
<keyword evidence="1" id="KW-0812">Transmembrane</keyword>
<proteinExistence type="predicted"/>
<gene>
    <name evidence="3" type="ORF">AJ85_07400</name>
    <name evidence="2" type="ORF">BALCAV_0220150</name>
</gene>
<dbReference type="Proteomes" id="UP000297014">
    <property type="component" value="Unassembled WGS sequence"/>
</dbReference>
<name>A0A094XAK5_ALKAL</name>
<evidence type="ECO:0000256" key="1">
    <source>
        <dbReference type="SAM" id="Phobius"/>
    </source>
</evidence>
<feature type="transmembrane region" description="Helical" evidence="1">
    <location>
        <begin position="37"/>
        <end position="56"/>
    </location>
</feature>
<keyword evidence="1" id="KW-0472">Membrane</keyword>
<dbReference type="EMBL" id="JALP01000094">
    <property type="protein sequence ID" value="THG91062.1"/>
    <property type="molecule type" value="Genomic_DNA"/>
</dbReference>
<evidence type="ECO:0000313" key="2">
    <source>
        <dbReference type="EMBL" id="KGA95795.1"/>
    </source>
</evidence>
<dbReference type="AlphaFoldDB" id="A0A094XAK5"/>
<keyword evidence="1" id="KW-1133">Transmembrane helix</keyword>
<comment type="caution">
    <text evidence="2">The sequence shown here is derived from an EMBL/GenBank/DDBJ whole genome shotgun (WGS) entry which is preliminary data.</text>
</comment>
<organism evidence="2 4">
    <name type="scientific">Alkalihalobacillus alcalophilus ATCC 27647 = CGMCC 1.3604</name>
    <dbReference type="NCBI Taxonomy" id="1218173"/>
    <lineage>
        <taxon>Bacteria</taxon>
        <taxon>Bacillati</taxon>
        <taxon>Bacillota</taxon>
        <taxon>Bacilli</taxon>
        <taxon>Bacillales</taxon>
        <taxon>Bacillaceae</taxon>
        <taxon>Alkalihalobacillus</taxon>
    </lineage>
</organism>
<reference evidence="3 5" key="2">
    <citation type="submission" date="2014-01" db="EMBL/GenBank/DDBJ databases">
        <title>Draft genome sequencing of Bacillus alcalophilus CGMCC 1.3604.</title>
        <authorList>
            <person name="Yang J."/>
            <person name="Diao L."/>
            <person name="Yang S."/>
        </authorList>
    </citation>
    <scope>NUCLEOTIDE SEQUENCE [LARGE SCALE GENOMIC DNA]</scope>
    <source>
        <strain evidence="3 5">CGMCC 1.3604</strain>
    </source>
</reference>
<protein>
    <submittedName>
        <fullName evidence="2">Uncharacterized protein</fullName>
    </submittedName>
</protein>
<keyword evidence="4" id="KW-1185">Reference proteome</keyword>
<evidence type="ECO:0000313" key="3">
    <source>
        <dbReference type="EMBL" id="THG91062.1"/>
    </source>
</evidence>
<dbReference type="EMBL" id="ALPT02000102">
    <property type="protein sequence ID" value="KGA95795.1"/>
    <property type="molecule type" value="Genomic_DNA"/>
</dbReference>
<accession>A0A094XAK5</accession>
<evidence type="ECO:0000313" key="4">
    <source>
        <dbReference type="Proteomes" id="UP000002754"/>
    </source>
</evidence>
<evidence type="ECO:0000313" key="5">
    <source>
        <dbReference type="Proteomes" id="UP000297014"/>
    </source>
</evidence>
<reference evidence="2 4" key="1">
    <citation type="journal article" date="2014" name="Genome Announc.">
        <title>Draft Genome Sequence of Bacillus alcalophilus AV1934, a Classic Alkaliphile Isolated from Human Feces in 1934.</title>
        <authorList>
            <person name="Attie O."/>
            <person name="Jayaprakash A."/>
            <person name="Shah H."/>
            <person name="Paulsen I.T."/>
            <person name="Morino M."/>
            <person name="Takahashi Y."/>
            <person name="Narumi I."/>
            <person name="Sachidanandam R."/>
            <person name="Satoh K."/>
            <person name="Ito M."/>
            <person name="Krulwich T.A."/>
        </authorList>
    </citation>
    <scope>NUCLEOTIDE SEQUENCE [LARGE SCALE GENOMIC DNA]</scope>
    <source>
        <strain evidence="2 4">AV1934</strain>
    </source>
</reference>
<sequence length="62" mass="7305">MMIKKFGYSNLIMLAIGIVIMYMIVDFKTPDFLDLTLMVVFGLTILLNFIRFIYIYKEANDE</sequence>
<feature type="transmembrane region" description="Helical" evidence="1">
    <location>
        <begin position="7"/>
        <end position="25"/>
    </location>
</feature>